<sequence>MHALQPFLRSDILCNQRVFVEHGPGAVAPPGHEYGVNLMPAAPYNVNSMNMNTLNANEQLPDASAHENSSYHSNHAYMNQTAQYPMQMQMGMMGTRPTPSSLCSQPPREHDVHGPFAPHYMNAAGSPSSRSTELNSWYFVFSPPPPSPFTFSSSSSLPLLSLILSLLG</sequence>
<accession>A0A8C5RVB3</accession>
<dbReference type="GeneTree" id="ENSGT00940000157372"/>
<proteinExistence type="predicted"/>
<reference evidence="1" key="2">
    <citation type="submission" date="2025-09" db="UniProtKB">
        <authorList>
            <consortium name="Ensembl"/>
        </authorList>
    </citation>
    <scope>IDENTIFICATION</scope>
</reference>
<keyword evidence="2" id="KW-1185">Reference proteome</keyword>
<dbReference type="Proteomes" id="UP000694406">
    <property type="component" value="Unplaced"/>
</dbReference>
<name>A0A8C5RVB3_LATLA</name>
<reference evidence="1" key="1">
    <citation type="submission" date="2025-08" db="UniProtKB">
        <authorList>
            <consortium name="Ensembl"/>
        </authorList>
    </citation>
    <scope>IDENTIFICATION</scope>
</reference>
<protein>
    <submittedName>
        <fullName evidence="1">Uncharacterized protein</fullName>
    </submittedName>
</protein>
<dbReference type="AlphaFoldDB" id="A0A8C5RVB3"/>
<evidence type="ECO:0000313" key="2">
    <source>
        <dbReference type="Proteomes" id="UP000694406"/>
    </source>
</evidence>
<dbReference type="Ensembl" id="ENSLLTT00000007070.1">
    <property type="protein sequence ID" value="ENSLLTP00000006805.1"/>
    <property type="gene ID" value="ENSLLTG00000005202.1"/>
</dbReference>
<organism evidence="1 2">
    <name type="scientific">Laticauda laticaudata</name>
    <name type="common">Blue-ringed sea krait</name>
    <name type="synonym">Blue-lipped sea krait</name>
    <dbReference type="NCBI Taxonomy" id="8630"/>
    <lineage>
        <taxon>Eukaryota</taxon>
        <taxon>Metazoa</taxon>
        <taxon>Chordata</taxon>
        <taxon>Craniata</taxon>
        <taxon>Vertebrata</taxon>
        <taxon>Euteleostomi</taxon>
        <taxon>Lepidosauria</taxon>
        <taxon>Squamata</taxon>
        <taxon>Bifurcata</taxon>
        <taxon>Unidentata</taxon>
        <taxon>Episquamata</taxon>
        <taxon>Toxicofera</taxon>
        <taxon>Serpentes</taxon>
        <taxon>Colubroidea</taxon>
        <taxon>Elapidae</taxon>
        <taxon>Laticaudinae</taxon>
        <taxon>Laticauda</taxon>
    </lineage>
</organism>
<evidence type="ECO:0000313" key="1">
    <source>
        <dbReference type="Ensembl" id="ENSLLTP00000006805.1"/>
    </source>
</evidence>